<accession>A0A0U4NZ26</accession>
<name>A0A0U4NZ26_9MICO</name>
<organism evidence="2 3">
    <name type="scientific">Microcella alkaliphila</name>
    <dbReference type="NCBI Taxonomy" id="279828"/>
    <lineage>
        <taxon>Bacteria</taxon>
        <taxon>Bacillati</taxon>
        <taxon>Actinomycetota</taxon>
        <taxon>Actinomycetes</taxon>
        <taxon>Micrococcales</taxon>
        <taxon>Microbacteriaceae</taxon>
        <taxon>Microcella</taxon>
    </lineage>
</organism>
<feature type="signal peptide" evidence="1">
    <location>
        <begin position="1"/>
        <end position="19"/>
    </location>
</feature>
<feature type="chain" id="PRO_5006851727" evidence="1">
    <location>
        <begin position="20"/>
        <end position="79"/>
    </location>
</feature>
<proteinExistence type="predicted"/>
<evidence type="ECO:0000256" key="1">
    <source>
        <dbReference type="SAM" id="SignalP"/>
    </source>
</evidence>
<dbReference type="KEGG" id="malk:MalAC0309_2624"/>
<sequence>MPIYTNNLTGSLVALPALAAASWVSLGATTKAGHPRHPLYVAGTTPLEPFDVAAYAVAQERENPRLTGDFRGGLLAKLE</sequence>
<protein>
    <submittedName>
        <fullName evidence="2">Uncharacterized protein</fullName>
    </submittedName>
</protein>
<evidence type="ECO:0000313" key="3">
    <source>
        <dbReference type="Proteomes" id="UP000218965"/>
    </source>
</evidence>
<keyword evidence="1" id="KW-0732">Signal</keyword>
<evidence type="ECO:0000313" key="2">
    <source>
        <dbReference type="EMBL" id="BAU33459.1"/>
    </source>
</evidence>
<reference evidence="2 3" key="2">
    <citation type="submission" date="2016-01" db="EMBL/GenBank/DDBJ databases">
        <title>Microcella alkaliphila JAM AC0309 whole genome shotgun sequence.</title>
        <authorList>
            <person name="Kurata A."/>
            <person name="Hirose Y."/>
            <person name="Kishimoto N."/>
            <person name="Kobayashi T."/>
        </authorList>
    </citation>
    <scope>NUCLEOTIDE SEQUENCE [LARGE SCALE GENOMIC DNA]</scope>
    <source>
        <strain evidence="2 3">JAM AC0309</strain>
    </source>
</reference>
<dbReference type="AlphaFoldDB" id="A0A0U4NZ26"/>
<reference evidence="3" key="1">
    <citation type="submission" date="2015-12" db="EMBL/GenBank/DDBJ databases">
        <authorList>
            <person name="Shamseldin A."/>
            <person name="Moawad H."/>
            <person name="Abd El-Rahim W.M."/>
            <person name="Sadowsky M.J."/>
        </authorList>
    </citation>
    <scope>NUCLEOTIDE SEQUENCE [LARGE SCALE GENOMIC DNA]</scope>
    <source>
        <strain evidence="3">JAM AC0309</strain>
    </source>
</reference>
<dbReference type="EMBL" id="AP017315">
    <property type="protein sequence ID" value="BAU33459.1"/>
    <property type="molecule type" value="Genomic_DNA"/>
</dbReference>
<gene>
    <name evidence="2" type="ORF">MalAC0309_2624</name>
</gene>
<dbReference type="Proteomes" id="UP000218965">
    <property type="component" value="Chromosome"/>
</dbReference>